<accession>A0A0X8P3Z8</accession>
<organism evidence="6 7">
    <name type="scientific">Alcaligenes xylosoxydans xylosoxydans</name>
    <name type="common">Achromobacter xylosoxidans</name>
    <dbReference type="NCBI Taxonomy" id="85698"/>
    <lineage>
        <taxon>Bacteria</taxon>
        <taxon>Pseudomonadati</taxon>
        <taxon>Pseudomonadota</taxon>
        <taxon>Betaproteobacteria</taxon>
        <taxon>Burkholderiales</taxon>
        <taxon>Alcaligenaceae</taxon>
        <taxon>Achromobacter</taxon>
    </lineage>
</organism>
<evidence type="ECO:0000256" key="3">
    <source>
        <dbReference type="SAM" id="MobiDB-lite"/>
    </source>
</evidence>
<dbReference type="EMBL" id="CP014060">
    <property type="protein sequence ID" value="AMG39460.1"/>
    <property type="molecule type" value="Genomic_DNA"/>
</dbReference>
<feature type="region of interest" description="Disordered" evidence="3">
    <location>
        <begin position="188"/>
        <end position="211"/>
    </location>
</feature>
<dbReference type="GO" id="GO:0030313">
    <property type="term" value="C:cell envelope"/>
    <property type="evidence" value="ECO:0007669"/>
    <property type="project" value="UniProtKB-SubCell"/>
</dbReference>
<dbReference type="Gene3D" id="1.20.1420.20">
    <property type="entry name" value="M75 peptidase, HXXE motif"/>
    <property type="match status" value="1"/>
</dbReference>
<dbReference type="CDD" id="cd14657">
    <property type="entry name" value="Imelysin_IrpA-like"/>
    <property type="match status" value="1"/>
</dbReference>
<gene>
    <name evidence="6" type="ORF">AL504_27710</name>
</gene>
<proteinExistence type="predicted"/>
<feature type="signal peptide" evidence="4">
    <location>
        <begin position="1"/>
        <end position="21"/>
    </location>
</feature>
<feature type="compositionally biased region" description="Basic and acidic residues" evidence="3">
    <location>
        <begin position="192"/>
        <end position="211"/>
    </location>
</feature>
<dbReference type="Proteomes" id="UP000060602">
    <property type="component" value="Chromosome"/>
</dbReference>
<evidence type="ECO:0000256" key="1">
    <source>
        <dbReference type="ARBA" id="ARBA00004196"/>
    </source>
</evidence>
<dbReference type="AlphaFoldDB" id="A0A0X8P3Z8"/>
<dbReference type="Pfam" id="PF09375">
    <property type="entry name" value="Peptidase_M75"/>
    <property type="match status" value="1"/>
</dbReference>
<evidence type="ECO:0000313" key="6">
    <source>
        <dbReference type="EMBL" id="AMG39460.1"/>
    </source>
</evidence>
<dbReference type="RefSeq" id="WP_006390388.1">
    <property type="nucleotide sequence ID" value="NZ_CP014060.2"/>
</dbReference>
<evidence type="ECO:0000256" key="4">
    <source>
        <dbReference type="SAM" id="SignalP"/>
    </source>
</evidence>
<comment type="subcellular location">
    <subcellularLocation>
        <location evidence="1">Cell envelope</location>
    </subcellularLocation>
</comment>
<keyword evidence="2 4" id="KW-0732">Signal</keyword>
<name>A0A0X8P3Z8_ALCXX</name>
<reference evidence="7" key="1">
    <citation type="submission" date="2015-12" db="EMBL/GenBank/DDBJ databases">
        <title>FDA dAtabase for Regulatory Grade micrObial Sequences (FDA-ARGOS): Supporting development and validation of Infectious Disease Dx tests.</title>
        <authorList>
            <person name="Case J."/>
            <person name="Tallon L."/>
            <person name="Sadzewicz L."/>
            <person name="Sengamalay N."/>
            <person name="Ott S."/>
            <person name="Godinez A."/>
            <person name="Nagaraj S."/>
            <person name="Nadendla S."/>
            <person name="Sichtig H."/>
        </authorList>
    </citation>
    <scope>NUCLEOTIDE SEQUENCE [LARGE SCALE GENOMIC DNA]</scope>
    <source>
        <strain evidence="7">FDAARGOS_147</strain>
    </source>
</reference>
<dbReference type="InterPro" id="IPR038352">
    <property type="entry name" value="Imelysin_sf"/>
</dbReference>
<protein>
    <submittedName>
        <fullName evidence="6">Peptidase</fullName>
    </submittedName>
</protein>
<dbReference type="InterPro" id="IPR018976">
    <property type="entry name" value="Imelysin-like"/>
</dbReference>
<evidence type="ECO:0000313" key="7">
    <source>
        <dbReference type="Proteomes" id="UP000060602"/>
    </source>
</evidence>
<feature type="domain" description="Imelysin-like" evidence="5">
    <location>
        <begin position="36"/>
        <end position="404"/>
    </location>
</feature>
<sequence>MRKLLLGAVLAVAAFGGTVHAATQPKAVVTNYSDLALAGYEDALTSAKTLREAINALVAKPSADTLKAARQAWLDARVPYQQTEAFRFGNPIVDDWEGRVNAWPLDEGLIDYVDASYGTENDENAYYAVNVIANSKISVGGKTIDVSEITPKLLSEVLHEADGNEANVATGYHAIEFLLWGQDLNGTGPAPADRKGTPQERHSGNRPHTDYDVKQCTGGNCERRIAYLKAVTDLLVTDLEEMVGNWQKDGAARKAVQEDPKAGLVAMLTGVGSLSYGELAGERMKLGLMLHDPEEEHDCFSDNTHNSHFYNQIGIRNVYLGAYTRVDGKKVSGASLSELVKARDPKLDTEVRAKLDATVAAMQAMKTRAETVETYDQMIADGNKEGNAVVQAAIDRLVDQTRSLERVIALLDLGKVAIEGSDSLDKPDAVFK</sequence>
<feature type="chain" id="PRO_5007069284" evidence="4">
    <location>
        <begin position="22"/>
        <end position="432"/>
    </location>
</feature>
<evidence type="ECO:0000259" key="5">
    <source>
        <dbReference type="Pfam" id="PF09375"/>
    </source>
</evidence>
<evidence type="ECO:0000256" key="2">
    <source>
        <dbReference type="ARBA" id="ARBA00022729"/>
    </source>
</evidence>